<dbReference type="PANTHER" id="PTHR11280:SF5">
    <property type="entry name" value="GLUCOSAMINE-6-PHOSPHATE ISOMERASE"/>
    <property type="match status" value="1"/>
</dbReference>
<name>A0A521DCE1_9BACL</name>
<feature type="active site" description="For ring-opening step" evidence="3">
    <location>
        <position position="134"/>
    </location>
</feature>
<dbReference type="GO" id="GO:0019262">
    <property type="term" value="P:N-acetylneuraminate catabolic process"/>
    <property type="evidence" value="ECO:0007669"/>
    <property type="project" value="UniProtKB-UniRule"/>
</dbReference>
<comment type="pathway">
    <text evidence="3">Amino-sugar metabolism; N-acetylneuraminate degradation; D-fructose 6-phosphate from N-acetylneuraminate: step 5/5.</text>
</comment>
<feature type="active site" description="Proton acceptor; for enolization step" evidence="3">
    <location>
        <position position="66"/>
    </location>
</feature>
<dbReference type="AlphaFoldDB" id="A0A521DCE1"/>
<keyword evidence="2 3" id="KW-0119">Carbohydrate metabolism</keyword>
<dbReference type="NCBIfam" id="TIGR00502">
    <property type="entry name" value="nagB"/>
    <property type="match status" value="1"/>
</dbReference>
<dbReference type="PANTHER" id="PTHR11280">
    <property type="entry name" value="GLUCOSAMINE-6-PHOSPHATE ISOMERASE"/>
    <property type="match status" value="1"/>
</dbReference>
<dbReference type="GO" id="GO:0005737">
    <property type="term" value="C:cytoplasm"/>
    <property type="evidence" value="ECO:0007669"/>
    <property type="project" value="TreeGrafter"/>
</dbReference>
<dbReference type="CDD" id="cd01399">
    <property type="entry name" value="GlcN6P_deaminase"/>
    <property type="match status" value="1"/>
</dbReference>
<dbReference type="InterPro" id="IPR004547">
    <property type="entry name" value="Glucosamine6P_isomerase"/>
</dbReference>
<comment type="similarity">
    <text evidence="3">Belongs to the glucosamine/galactosamine-6-phosphate isomerase family. NagB subfamily.</text>
</comment>
<evidence type="ECO:0000256" key="1">
    <source>
        <dbReference type="ARBA" id="ARBA00022801"/>
    </source>
</evidence>
<dbReference type="InterPro" id="IPR018321">
    <property type="entry name" value="Glucosamine6P_isomerase_CS"/>
</dbReference>
<dbReference type="Gene3D" id="3.40.50.1360">
    <property type="match status" value="1"/>
</dbReference>
<reference evidence="5 6" key="1">
    <citation type="submission" date="2017-05" db="EMBL/GenBank/DDBJ databases">
        <authorList>
            <person name="Varghese N."/>
            <person name="Submissions S."/>
        </authorList>
    </citation>
    <scope>NUCLEOTIDE SEQUENCE [LARGE SCALE GENOMIC DNA]</scope>
    <source>
        <strain evidence="5 6">DSM 45474</strain>
    </source>
</reference>
<dbReference type="RefSeq" id="WP_142505598.1">
    <property type="nucleotide sequence ID" value="NZ_FXTI01000005.1"/>
</dbReference>
<dbReference type="HAMAP" id="MF_01241">
    <property type="entry name" value="GlcN6P_deamin"/>
    <property type="match status" value="1"/>
</dbReference>
<dbReference type="GO" id="GO:0005975">
    <property type="term" value="P:carbohydrate metabolic process"/>
    <property type="evidence" value="ECO:0007669"/>
    <property type="project" value="InterPro"/>
</dbReference>
<comment type="function">
    <text evidence="3">Catalyzes the reversible isomerization-deamination of glucosamine 6-phosphate (GlcN6P) to form fructose 6-phosphate (Fru6P) and ammonium ion.</text>
</comment>
<comment type="caution">
    <text evidence="3">Lacks conserved residue(s) required for the propagation of feature annotation.</text>
</comment>
<dbReference type="InterPro" id="IPR037171">
    <property type="entry name" value="NagB/RpiA_transferase-like"/>
</dbReference>
<dbReference type="EMBL" id="FXTI01000005">
    <property type="protein sequence ID" value="SMO68811.1"/>
    <property type="molecule type" value="Genomic_DNA"/>
</dbReference>
<dbReference type="UniPathway" id="UPA00629">
    <property type="reaction ID" value="UER00684"/>
</dbReference>
<dbReference type="GO" id="GO:0004342">
    <property type="term" value="F:glucosamine-6-phosphate deaminase activity"/>
    <property type="evidence" value="ECO:0007669"/>
    <property type="project" value="UniProtKB-UniRule"/>
</dbReference>
<dbReference type="EC" id="3.5.99.6" evidence="3"/>
<comment type="catalytic activity">
    <reaction evidence="3">
        <text>alpha-D-glucosamine 6-phosphate + H2O = beta-D-fructose 6-phosphate + NH4(+)</text>
        <dbReference type="Rhea" id="RHEA:12172"/>
        <dbReference type="ChEBI" id="CHEBI:15377"/>
        <dbReference type="ChEBI" id="CHEBI:28938"/>
        <dbReference type="ChEBI" id="CHEBI:57634"/>
        <dbReference type="ChEBI" id="CHEBI:75989"/>
        <dbReference type="EC" id="3.5.99.6"/>
    </reaction>
</comment>
<keyword evidence="6" id="KW-1185">Reference proteome</keyword>
<evidence type="ECO:0000256" key="3">
    <source>
        <dbReference type="HAMAP-Rule" id="MF_01241"/>
    </source>
</evidence>
<accession>A0A521DCE1</accession>
<keyword evidence="1 3" id="KW-0378">Hydrolase</keyword>
<feature type="domain" description="Glucosamine/galactosamine-6-phosphate isomerase" evidence="4">
    <location>
        <begin position="12"/>
        <end position="227"/>
    </location>
</feature>
<dbReference type="GO" id="GO:0006043">
    <property type="term" value="P:glucosamine catabolic process"/>
    <property type="evidence" value="ECO:0007669"/>
    <property type="project" value="TreeGrafter"/>
</dbReference>
<dbReference type="Pfam" id="PF01182">
    <property type="entry name" value="Glucosamine_iso"/>
    <property type="match status" value="1"/>
</dbReference>
<evidence type="ECO:0000256" key="2">
    <source>
        <dbReference type="ARBA" id="ARBA00023277"/>
    </source>
</evidence>
<evidence type="ECO:0000259" key="4">
    <source>
        <dbReference type="Pfam" id="PF01182"/>
    </source>
</evidence>
<dbReference type="PROSITE" id="PS01161">
    <property type="entry name" value="GLC_GALNAC_ISOMERASE"/>
    <property type="match status" value="1"/>
</dbReference>
<protein>
    <recommendedName>
        <fullName evidence="3">Glucosamine-6-phosphate deaminase</fullName>
        <ecNumber evidence="3">3.5.99.6</ecNumber>
    </recommendedName>
    <alternativeName>
        <fullName evidence="3">GlcN6P deaminase</fullName>
        <shortName evidence="3">GNPDA</shortName>
    </alternativeName>
    <alternativeName>
        <fullName evidence="3">Glucosamine-6-phosphate isomerase</fullName>
    </alternativeName>
</protein>
<proteinExistence type="inferred from homology"/>
<dbReference type="OrthoDB" id="9791139at2"/>
<dbReference type="GO" id="GO:0006046">
    <property type="term" value="P:N-acetylglucosamine catabolic process"/>
    <property type="evidence" value="ECO:0007669"/>
    <property type="project" value="UniProtKB-UniRule"/>
</dbReference>
<dbReference type="SUPFAM" id="SSF100950">
    <property type="entry name" value="NagB/RpiA/CoA transferase-like"/>
    <property type="match status" value="1"/>
</dbReference>
<sequence>MNIRIFDTPHEAGVYAAALAEHIIKNRPKPVLGLATGATPIHFYQALVRLHQYGLDLSRVTTINLDEYIGLGPSHEQSYSYFMQKHLFDHTNILPDHIHLPNGIATNLEMECNRYDGIIQKNPIHFQLLGIGVNGHIGFNEPDDLLQSKTHVVRLQLETVKSNARFFNQIEEVPKKAITLGVQAILQSEQIVLMAFGPEKANIVAKSVLGNVRTDVPASILQLHKQVTVVLDRESAKQLVDEYGNLRTELKRMDNS</sequence>
<organism evidence="5 6">
    <name type="scientific">Melghirimyces algeriensis</name>
    <dbReference type="NCBI Taxonomy" id="910412"/>
    <lineage>
        <taxon>Bacteria</taxon>
        <taxon>Bacillati</taxon>
        <taxon>Bacillota</taxon>
        <taxon>Bacilli</taxon>
        <taxon>Bacillales</taxon>
        <taxon>Thermoactinomycetaceae</taxon>
        <taxon>Melghirimyces</taxon>
    </lineage>
</organism>
<feature type="active site" description="Proton acceptor; for ring-opening step" evidence="3">
    <location>
        <position position="136"/>
    </location>
</feature>
<dbReference type="Proteomes" id="UP000315636">
    <property type="component" value="Unassembled WGS sequence"/>
</dbReference>
<dbReference type="GO" id="GO:0042802">
    <property type="term" value="F:identical protein binding"/>
    <property type="evidence" value="ECO:0007669"/>
    <property type="project" value="TreeGrafter"/>
</dbReference>
<dbReference type="InterPro" id="IPR006148">
    <property type="entry name" value="Glc/Gal-6P_isomerase"/>
</dbReference>
<evidence type="ECO:0000313" key="6">
    <source>
        <dbReference type="Proteomes" id="UP000315636"/>
    </source>
</evidence>
<feature type="active site" description="For ring-opening step" evidence="3">
    <location>
        <position position="141"/>
    </location>
</feature>
<gene>
    <name evidence="3" type="primary">nagB</name>
    <name evidence="5" type="ORF">SAMN06264849_105262</name>
</gene>
<evidence type="ECO:0000313" key="5">
    <source>
        <dbReference type="EMBL" id="SMO68811.1"/>
    </source>
</evidence>